<evidence type="ECO:0000256" key="1">
    <source>
        <dbReference type="SAM" id="MobiDB-lite"/>
    </source>
</evidence>
<feature type="region of interest" description="Disordered" evidence="1">
    <location>
        <begin position="73"/>
        <end position="96"/>
    </location>
</feature>
<protein>
    <submittedName>
        <fullName evidence="3">Uncharacterized protein</fullName>
    </submittedName>
</protein>
<feature type="compositionally biased region" description="Basic and acidic residues" evidence="1">
    <location>
        <begin position="73"/>
        <end position="92"/>
    </location>
</feature>
<reference evidence="3 4" key="1">
    <citation type="submission" date="2016-10" db="EMBL/GenBank/DDBJ databases">
        <authorList>
            <person name="de Groot N.N."/>
        </authorList>
    </citation>
    <scope>NUCLEOTIDE SEQUENCE [LARGE SCALE GENOMIC DNA]</scope>
    <source>
        <strain evidence="3 4">CPCC 202808</strain>
    </source>
</reference>
<organism evidence="3 4">
    <name type="scientific">Actinopolymorpha cephalotaxi</name>
    <dbReference type="NCBI Taxonomy" id="504797"/>
    <lineage>
        <taxon>Bacteria</taxon>
        <taxon>Bacillati</taxon>
        <taxon>Actinomycetota</taxon>
        <taxon>Actinomycetes</taxon>
        <taxon>Propionibacteriales</taxon>
        <taxon>Actinopolymorphaceae</taxon>
        <taxon>Actinopolymorpha</taxon>
    </lineage>
</organism>
<dbReference type="Proteomes" id="UP000199052">
    <property type="component" value="Unassembled WGS sequence"/>
</dbReference>
<dbReference type="Proteomes" id="UP000533017">
    <property type="component" value="Unassembled WGS sequence"/>
</dbReference>
<evidence type="ECO:0000313" key="3">
    <source>
        <dbReference type="EMBL" id="SFF63894.1"/>
    </source>
</evidence>
<dbReference type="AlphaFoldDB" id="A0A1I2KAB0"/>
<name>A0A1I2KAB0_9ACTN</name>
<proteinExistence type="predicted"/>
<accession>A0A1I2KAB0</accession>
<evidence type="ECO:0000313" key="4">
    <source>
        <dbReference type="Proteomes" id="UP000199052"/>
    </source>
</evidence>
<gene>
    <name evidence="2" type="ORF">FHR37_003240</name>
    <name evidence="3" type="ORF">SAMN05421678_101158</name>
</gene>
<sequence length="151" mass="17807">MVEFRWAKASWGQRPDVQHMWEQRLESNDKFELEGMITLGGFSPYLYLVDQYVRRLTREKGEEWSLRDLEAYKRPRPDDPVGRPADGHRKVNLDATGATEDETAALSIRPWDGYEWSTIRDCFDDRVDPLYAALTCLSIDRRWMDTFKATR</sequence>
<dbReference type="RefSeq" id="WP_139238763.1">
    <property type="nucleotide sequence ID" value="NZ_FOOI01000001.1"/>
</dbReference>
<evidence type="ECO:0000313" key="5">
    <source>
        <dbReference type="Proteomes" id="UP000533017"/>
    </source>
</evidence>
<keyword evidence="5" id="KW-1185">Reference proteome</keyword>
<dbReference type="EMBL" id="FOOI01000001">
    <property type="protein sequence ID" value="SFF63894.1"/>
    <property type="molecule type" value="Genomic_DNA"/>
</dbReference>
<reference evidence="2 5" key="2">
    <citation type="submission" date="2020-07" db="EMBL/GenBank/DDBJ databases">
        <title>Sequencing the genomes of 1000 actinobacteria strains.</title>
        <authorList>
            <person name="Klenk H.-P."/>
        </authorList>
    </citation>
    <scope>NUCLEOTIDE SEQUENCE [LARGE SCALE GENOMIC DNA]</scope>
    <source>
        <strain evidence="2 5">DSM 45117</strain>
    </source>
</reference>
<evidence type="ECO:0000313" key="2">
    <source>
        <dbReference type="EMBL" id="NYH84389.1"/>
    </source>
</evidence>
<dbReference type="EMBL" id="JACBZA010000001">
    <property type="protein sequence ID" value="NYH84389.1"/>
    <property type="molecule type" value="Genomic_DNA"/>
</dbReference>